<dbReference type="Pfam" id="PF08546">
    <property type="entry name" value="ApbA_C"/>
    <property type="match status" value="1"/>
</dbReference>
<name>A0ABQ7FLW7_9ACTN</name>
<dbReference type="Proteomes" id="UP000621266">
    <property type="component" value="Unassembled WGS sequence"/>
</dbReference>
<sequence>MPETPAAAEKPWTVAVLGPGGVGGLTAALLARAGHRVLCLAGPGTAEALRTDGIRVRSERFGDFRAEVDAAGELPGPVDLCLVAVKETALGAALDRVPADRLGHGLVVPLLNGLDHLAPLRARYPREQVAAAVIRIESTRVAPGRIEHTSPFAGVELAAGAVPRERVERVAALLKDAGLGAAVRDDEAAMLWDKLAFLAPMALLTTRYAAPIGTVRTERRAELTALLDEITAVARAEGAAVDPQRVLGFADEAPAGTKSSMQRDAEAGRPLELDAIGGSVLRAAERHGVPVPAVARIVAELRAR</sequence>
<dbReference type="InterPro" id="IPR051402">
    <property type="entry name" value="KPR-Related"/>
</dbReference>
<feature type="domain" description="Ketopantoate reductase C-terminal" evidence="6">
    <location>
        <begin position="190"/>
        <end position="303"/>
    </location>
</feature>
<dbReference type="Gene3D" id="1.10.1040.10">
    <property type="entry name" value="N-(1-d-carboxylethyl)-l-norvaline Dehydrogenase, domain 2"/>
    <property type="match status" value="1"/>
</dbReference>
<comment type="pathway">
    <text evidence="4">Cofactor biosynthesis; (R)-pantothenate biosynthesis; (R)-pantoate from 3-methyl-2-oxobutanoate: step 2/2.</text>
</comment>
<dbReference type="InterPro" id="IPR013752">
    <property type="entry name" value="KPA_reductase"/>
</dbReference>
<feature type="domain" description="Ketopantoate reductase N-terminal" evidence="5">
    <location>
        <begin position="14"/>
        <end position="151"/>
    </location>
</feature>
<evidence type="ECO:0000256" key="1">
    <source>
        <dbReference type="ARBA" id="ARBA00007870"/>
    </source>
</evidence>
<protein>
    <recommendedName>
        <fullName evidence="4">2-dehydropantoate 2-reductase</fullName>
        <ecNumber evidence="4">1.1.1.169</ecNumber>
    </recommendedName>
    <alternativeName>
        <fullName evidence="4">Ketopantoate reductase</fullName>
    </alternativeName>
</protein>
<dbReference type="PANTHER" id="PTHR21708:SF26">
    <property type="entry name" value="2-DEHYDROPANTOATE 2-REDUCTASE"/>
    <property type="match status" value="1"/>
</dbReference>
<dbReference type="InterPro" id="IPR013332">
    <property type="entry name" value="KPR_N"/>
</dbReference>
<evidence type="ECO:0000259" key="5">
    <source>
        <dbReference type="Pfam" id="PF02558"/>
    </source>
</evidence>
<dbReference type="InterPro" id="IPR036291">
    <property type="entry name" value="NAD(P)-bd_dom_sf"/>
</dbReference>
<dbReference type="EMBL" id="WHPN01000187">
    <property type="protein sequence ID" value="KAF4409675.1"/>
    <property type="molecule type" value="Genomic_DNA"/>
</dbReference>
<accession>A0ABQ7FLW7</accession>
<keyword evidence="8" id="KW-1185">Reference proteome</keyword>
<reference evidence="7 8" key="1">
    <citation type="submission" date="2019-10" db="EMBL/GenBank/DDBJ databases">
        <title>Streptomyces tenebrisbrunneis sp.nov., an endogenous actinomycete isolated from of Lycium ruthenicum.</title>
        <authorList>
            <person name="Ma L."/>
        </authorList>
    </citation>
    <scope>NUCLEOTIDE SEQUENCE [LARGE SCALE GENOMIC DNA]</scope>
    <source>
        <strain evidence="7 8">TRM 66187</strain>
    </source>
</reference>
<dbReference type="InterPro" id="IPR003710">
    <property type="entry name" value="ApbA"/>
</dbReference>
<keyword evidence="3 4" id="KW-0560">Oxidoreductase</keyword>
<dbReference type="GO" id="GO:0008677">
    <property type="term" value="F:2-dehydropantoate 2-reductase activity"/>
    <property type="evidence" value="ECO:0007669"/>
    <property type="project" value="UniProtKB-EC"/>
</dbReference>
<evidence type="ECO:0000313" key="8">
    <source>
        <dbReference type="Proteomes" id="UP000621266"/>
    </source>
</evidence>
<evidence type="ECO:0000256" key="2">
    <source>
        <dbReference type="ARBA" id="ARBA00022857"/>
    </source>
</evidence>
<dbReference type="InterPro" id="IPR013328">
    <property type="entry name" value="6PGD_dom2"/>
</dbReference>
<gene>
    <name evidence="7" type="ORF">GCU69_07785</name>
</gene>
<proteinExistence type="inferred from homology"/>
<evidence type="ECO:0000313" key="7">
    <source>
        <dbReference type="EMBL" id="KAF4409675.1"/>
    </source>
</evidence>
<dbReference type="EC" id="1.1.1.169" evidence="4"/>
<dbReference type="InterPro" id="IPR008927">
    <property type="entry name" value="6-PGluconate_DH-like_C_sf"/>
</dbReference>
<evidence type="ECO:0000259" key="6">
    <source>
        <dbReference type="Pfam" id="PF08546"/>
    </source>
</evidence>
<dbReference type="SUPFAM" id="SSF48179">
    <property type="entry name" value="6-phosphogluconate dehydrogenase C-terminal domain-like"/>
    <property type="match status" value="1"/>
</dbReference>
<comment type="similarity">
    <text evidence="1 4">Belongs to the ketopantoate reductase family.</text>
</comment>
<dbReference type="Gene3D" id="3.40.50.720">
    <property type="entry name" value="NAD(P)-binding Rossmann-like Domain"/>
    <property type="match status" value="1"/>
</dbReference>
<organism evidence="7 8">
    <name type="scientific">Streptomyces lycii</name>
    <dbReference type="NCBI Taxonomy" id="2654337"/>
    <lineage>
        <taxon>Bacteria</taxon>
        <taxon>Bacillati</taxon>
        <taxon>Actinomycetota</taxon>
        <taxon>Actinomycetes</taxon>
        <taxon>Kitasatosporales</taxon>
        <taxon>Streptomycetaceae</taxon>
        <taxon>Streptomyces</taxon>
    </lineage>
</organism>
<dbReference type="NCBIfam" id="TIGR00745">
    <property type="entry name" value="apbA_panE"/>
    <property type="match status" value="1"/>
</dbReference>
<dbReference type="Pfam" id="PF02558">
    <property type="entry name" value="ApbA"/>
    <property type="match status" value="1"/>
</dbReference>
<comment type="function">
    <text evidence="4">Catalyzes the NADPH-dependent reduction of ketopantoate into pantoic acid.</text>
</comment>
<evidence type="ECO:0000256" key="3">
    <source>
        <dbReference type="ARBA" id="ARBA00023002"/>
    </source>
</evidence>
<comment type="caution">
    <text evidence="7">The sequence shown here is derived from an EMBL/GenBank/DDBJ whole genome shotgun (WGS) entry which is preliminary data.</text>
</comment>
<dbReference type="RefSeq" id="WP_098754402.1">
    <property type="nucleotide sequence ID" value="NZ_WHPN01000187.1"/>
</dbReference>
<dbReference type="PANTHER" id="PTHR21708">
    <property type="entry name" value="PROBABLE 2-DEHYDROPANTOATE 2-REDUCTASE"/>
    <property type="match status" value="1"/>
</dbReference>
<keyword evidence="2 4" id="KW-0521">NADP</keyword>
<comment type="catalytic activity">
    <reaction evidence="4">
        <text>(R)-pantoate + NADP(+) = 2-dehydropantoate + NADPH + H(+)</text>
        <dbReference type="Rhea" id="RHEA:16233"/>
        <dbReference type="ChEBI" id="CHEBI:11561"/>
        <dbReference type="ChEBI" id="CHEBI:15378"/>
        <dbReference type="ChEBI" id="CHEBI:15980"/>
        <dbReference type="ChEBI" id="CHEBI:57783"/>
        <dbReference type="ChEBI" id="CHEBI:58349"/>
        <dbReference type="EC" id="1.1.1.169"/>
    </reaction>
</comment>
<dbReference type="SUPFAM" id="SSF51735">
    <property type="entry name" value="NAD(P)-binding Rossmann-fold domains"/>
    <property type="match status" value="1"/>
</dbReference>
<evidence type="ECO:0000256" key="4">
    <source>
        <dbReference type="RuleBase" id="RU362068"/>
    </source>
</evidence>
<keyword evidence="4" id="KW-0566">Pantothenate biosynthesis</keyword>